<name>D3Q621_STANL</name>
<organism evidence="4 5">
    <name type="scientific">Stackebrandtia nassauensis (strain DSM 44728 / CIP 108903 / NRRL B-16338 / NBRC 102104 / LLR-40K-21)</name>
    <dbReference type="NCBI Taxonomy" id="446470"/>
    <lineage>
        <taxon>Bacteria</taxon>
        <taxon>Bacillati</taxon>
        <taxon>Actinomycetota</taxon>
        <taxon>Actinomycetes</taxon>
        <taxon>Glycomycetales</taxon>
        <taxon>Glycomycetaceae</taxon>
        <taxon>Stackebrandtia</taxon>
    </lineage>
</organism>
<dbReference type="HOGENOM" id="CLU_009665_19_5_11"/>
<dbReference type="eggNOG" id="COG0654">
    <property type="taxonomic scope" value="Bacteria"/>
</dbReference>
<sequence length="391" mass="41656">MSAPRRVVIVGAGIGGLASAIALERAGWRVALLERGDRLRGDSNALTLLPNAITALKELGLGIALDAIATPMTSGRFRRADGRVLSEIPVAELTERFGTPPVVVHREDLFEALVAAMGTGVEVHTGVTATHIDLVHTAAGDTSRRWPADLVVGADGIASAVRVGMTSGSKITNSGTVAFRAVIPRHRTPDMPEGGGETQGPDGRRFLYAPMGKRGAYWAAITRGGLRPEPEEVRKDLIARWFADWHAPVGELIANTRPEEISQREITYLWPLPRRYTHIGDTSGAVLVGDAAHAMTPDLIQGAGMALEDAVTLGACLTGASIPDGLARYEELRHARTVKLAKLAHRVGSVFGARGRLKSTVRDGLMRAAPDTWLAKQAMTGVDWVPPKPGE</sequence>
<dbReference type="PANTHER" id="PTHR13789:SF309">
    <property type="entry name" value="PUTATIVE (AFU_ORTHOLOGUE AFUA_6G14510)-RELATED"/>
    <property type="match status" value="1"/>
</dbReference>
<dbReference type="InterPro" id="IPR002938">
    <property type="entry name" value="FAD-bd"/>
</dbReference>
<feature type="domain" description="FAD-binding" evidence="3">
    <location>
        <begin position="7"/>
        <end position="340"/>
    </location>
</feature>
<dbReference type="RefSeq" id="WP_013017767.1">
    <property type="nucleotide sequence ID" value="NC_013947.1"/>
</dbReference>
<keyword evidence="2 4" id="KW-0503">Monooxygenase</keyword>
<dbReference type="Gene3D" id="3.50.50.60">
    <property type="entry name" value="FAD/NAD(P)-binding domain"/>
    <property type="match status" value="1"/>
</dbReference>
<dbReference type="PANTHER" id="PTHR13789">
    <property type="entry name" value="MONOOXYGENASE"/>
    <property type="match status" value="1"/>
</dbReference>
<dbReference type="KEGG" id="sna:Snas_2514"/>
<dbReference type="SUPFAM" id="SSF51905">
    <property type="entry name" value="FAD/NAD(P)-binding domain"/>
    <property type="match status" value="1"/>
</dbReference>
<dbReference type="InterPro" id="IPR050493">
    <property type="entry name" value="FAD-dep_Monooxygenase_BioMet"/>
</dbReference>
<proteinExistence type="predicted"/>
<keyword evidence="1" id="KW-0560">Oxidoreductase</keyword>
<dbReference type="EMBL" id="CP001778">
    <property type="protein sequence ID" value="ADD42196.1"/>
    <property type="molecule type" value="Genomic_DNA"/>
</dbReference>
<dbReference type="GO" id="GO:0071949">
    <property type="term" value="F:FAD binding"/>
    <property type="evidence" value="ECO:0007669"/>
    <property type="project" value="InterPro"/>
</dbReference>
<evidence type="ECO:0000256" key="2">
    <source>
        <dbReference type="ARBA" id="ARBA00023033"/>
    </source>
</evidence>
<protein>
    <submittedName>
        <fullName evidence="4">Monooxygenase FAD-binding protein</fullName>
    </submittedName>
</protein>
<dbReference type="STRING" id="446470.Snas_2514"/>
<dbReference type="PRINTS" id="PR00420">
    <property type="entry name" value="RNGMNOXGNASE"/>
</dbReference>
<evidence type="ECO:0000259" key="3">
    <source>
        <dbReference type="Pfam" id="PF01494"/>
    </source>
</evidence>
<keyword evidence="5" id="KW-1185">Reference proteome</keyword>
<evidence type="ECO:0000256" key="1">
    <source>
        <dbReference type="ARBA" id="ARBA00023002"/>
    </source>
</evidence>
<gene>
    <name evidence="4" type="ordered locus">Snas_2514</name>
</gene>
<evidence type="ECO:0000313" key="5">
    <source>
        <dbReference type="Proteomes" id="UP000000844"/>
    </source>
</evidence>
<dbReference type="AlphaFoldDB" id="D3Q621"/>
<reference evidence="4 5" key="1">
    <citation type="journal article" date="2009" name="Stand. Genomic Sci.">
        <title>Complete genome sequence of Stackebrandtia nassauensis type strain (LLR-40K-21).</title>
        <authorList>
            <person name="Munk C."/>
            <person name="Lapidus A."/>
            <person name="Copeland A."/>
            <person name="Jando M."/>
            <person name="Mayilraj S."/>
            <person name="Glavina Del Rio T."/>
            <person name="Nolan M."/>
            <person name="Chen F."/>
            <person name="Lucas S."/>
            <person name="Tice H."/>
            <person name="Cheng J.F."/>
            <person name="Han C."/>
            <person name="Detter J.C."/>
            <person name="Bruce D."/>
            <person name="Goodwin L."/>
            <person name="Chain P."/>
            <person name="Pitluck S."/>
            <person name="Goker M."/>
            <person name="Ovchinikova G."/>
            <person name="Pati A."/>
            <person name="Ivanova N."/>
            <person name="Mavromatis K."/>
            <person name="Chen A."/>
            <person name="Palaniappan K."/>
            <person name="Land M."/>
            <person name="Hauser L."/>
            <person name="Chang Y.J."/>
            <person name="Jeffries C.D."/>
            <person name="Bristow J."/>
            <person name="Eisen J.A."/>
            <person name="Markowitz V."/>
            <person name="Hugenholtz P."/>
            <person name="Kyrpides N.C."/>
            <person name="Klenk H.P."/>
        </authorList>
    </citation>
    <scope>NUCLEOTIDE SEQUENCE [LARGE SCALE GENOMIC DNA]</scope>
    <source>
        <strain evidence="5">DSM 44728 / CIP 108903 / NRRL B-16338 / NBRC 102104 / LLR-40K-21</strain>
    </source>
</reference>
<dbReference type="InterPro" id="IPR036188">
    <property type="entry name" value="FAD/NAD-bd_sf"/>
</dbReference>
<dbReference type="Pfam" id="PF01494">
    <property type="entry name" value="FAD_binding_3"/>
    <property type="match status" value="1"/>
</dbReference>
<evidence type="ECO:0000313" key="4">
    <source>
        <dbReference type="EMBL" id="ADD42196.1"/>
    </source>
</evidence>
<dbReference type="GO" id="GO:0004497">
    <property type="term" value="F:monooxygenase activity"/>
    <property type="evidence" value="ECO:0007669"/>
    <property type="project" value="UniProtKB-KW"/>
</dbReference>
<dbReference type="Proteomes" id="UP000000844">
    <property type="component" value="Chromosome"/>
</dbReference>
<dbReference type="OrthoDB" id="4568714at2"/>
<accession>D3Q621</accession>